<evidence type="ECO:0000256" key="1">
    <source>
        <dbReference type="SAM" id="Phobius"/>
    </source>
</evidence>
<dbReference type="Proteomes" id="UP000026915">
    <property type="component" value="Chromosome 9"/>
</dbReference>
<dbReference type="InParanoid" id="A0A061GLV5"/>
<feature type="transmembrane region" description="Helical" evidence="1">
    <location>
        <begin position="53"/>
        <end position="71"/>
    </location>
</feature>
<protein>
    <submittedName>
        <fullName evidence="2">Uncharacterized protein</fullName>
    </submittedName>
</protein>
<keyword evidence="1" id="KW-0472">Membrane</keyword>
<sequence>MCLLCKTDIQPGVHACIYRLEFQHNICQICHIYGAVCVRYGLEFVIVKWPSRQVAFCGLFLVISYLVYCCATNLQILKEQRQCCVVLSLYPCLSCPFLISTC</sequence>
<reference evidence="2 3" key="1">
    <citation type="journal article" date="2013" name="Genome Biol.">
        <title>The genome sequence of the most widely cultivated cacao type and its use to identify candidate genes regulating pod color.</title>
        <authorList>
            <person name="Motamayor J.C."/>
            <person name="Mockaitis K."/>
            <person name="Schmutz J."/>
            <person name="Haiminen N."/>
            <person name="Iii D.L."/>
            <person name="Cornejo O."/>
            <person name="Findley S.D."/>
            <person name="Zheng P."/>
            <person name="Utro F."/>
            <person name="Royaert S."/>
            <person name="Saski C."/>
            <person name="Jenkins J."/>
            <person name="Podicheti R."/>
            <person name="Zhao M."/>
            <person name="Scheffler B.E."/>
            <person name="Stack J.C."/>
            <person name="Feltus F.A."/>
            <person name="Mustiga G.M."/>
            <person name="Amores F."/>
            <person name="Phillips W."/>
            <person name="Marelli J.P."/>
            <person name="May G.D."/>
            <person name="Shapiro H."/>
            <person name="Ma J."/>
            <person name="Bustamante C.D."/>
            <person name="Schnell R.J."/>
            <person name="Main D."/>
            <person name="Gilbert D."/>
            <person name="Parida L."/>
            <person name="Kuhn D.N."/>
        </authorList>
    </citation>
    <scope>NUCLEOTIDE SEQUENCE [LARGE SCALE GENOMIC DNA]</scope>
    <source>
        <strain evidence="3">cv. Matina 1-6</strain>
    </source>
</reference>
<dbReference type="AlphaFoldDB" id="A0A061GLV5"/>
<proteinExistence type="predicted"/>
<evidence type="ECO:0000313" key="3">
    <source>
        <dbReference type="Proteomes" id="UP000026915"/>
    </source>
</evidence>
<dbReference type="EMBL" id="CM001887">
    <property type="protein sequence ID" value="EOY30516.1"/>
    <property type="molecule type" value="Genomic_DNA"/>
</dbReference>
<organism evidence="2 3">
    <name type="scientific">Theobroma cacao</name>
    <name type="common">Cacao</name>
    <name type="synonym">Cocoa</name>
    <dbReference type="NCBI Taxonomy" id="3641"/>
    <lineage>
        <taxon>Eukaryota</taxon>
        <taxon>Viridiplantae</taxon>
        <taxon>Streptophyta</taxon>
        <taxon>Embryophyta</taxon>
        <taxon>Tracheophyta</taxon>
        <taxon>Spermatophyta</taxon>
        <taxon>Magnoliopsida</taxon>
        <taxon>eudicotyledons</taxon>
        <taxon>Gunneridae</taxon>
        <taxon>Pentapetalae</taxon>
        <taxon>rosids</taxon>
        <taxon>malvids</taxon>
        <taxon>Malvales</taxon>
        <taxon>Malvaceae</taxon>
        <taxon>Byttnerioideae</taxon>
        <taxon>Theobroma</taxon>
    </lineage>
</organism>
<evidence type="ECO:0000313" key="2">
    <source>
        <dbReference type="EMBL" id="EOY30516.1"/>
    </source>
</evidence>
<keyword evidence="1" id="KW-0812">Transmembrane</keyword>
<gene>
    <name evidence="2" type="ORF">TCM_037702</name>
</gene>
<keyword evidence="1" id="KW-1133">Transmembrane helix</keyword>
<dbReference type="Gramene" id="EOY30516">
    <property type="protein sequence ID" value="EOY30516"/>
    <property type="gene ID" value="TCM_037702"/>
</dbReference>
<keyword evidence="3" id="KW-1185">Reference proteome</keyword>
<name>A0A061GLV5_THECC</name>
<accession>A0A061GLV5</accession>
<dbReference type="HOGENOM" id="CLU_2282600_0_0_1"/>